<feature type="chain" id="PRO_5039215574" description="Lipoprotein" evidence="2">
    <location>
        <begin position="20"/>
        <end position="320"/>
    </location>
</feature>
<sequence length="320" mass="33787">MRGLATTGGRWAVTAVLLAATGLTGCGGAPSPSPSGGVVASNEAPSATAAAGCPLPPRSAQAQTADPLRATVNVRRITDGRGFNYAFSEQTLAKHPAALETGSAQDRTPWSAEDAWKDGLFLLGAARVLVTFQNPGAEPIAVKNVRLVNIVEECMPLALAYHMGTEGSGFATVSLSFNIDADVPIAYGYDFLAQPGAAVQPHGKSFFDEKTVQLKPGEEQDFSIYVASLRRPYSFDIALDLTVGGKTEVQLLRNGDVPWRFAPNLCPTTAQQAALAPADLAWMRERVFQKALRRTSGPNGDVTVMSEEDPKKVSGPCNAL</sequence>
<evidence type="ECO:0000256" key="2">
    <source>
        <dbReference type="SAM" id="SignalP"/>
    </source>
</evidence>
<dbReference type="PROSITE" id="PS51257">
    <property type="entry name" value="PROKAR_LIPOPROTEIN"/>
    <property type="match status" value="1"/>
</dbReference>
<gene>
    <name evidence="3" type="ORF">Cci01nite_23030</name>
</gene>
<organism evidence="3 4">
    <name type="scientific">Catellatospora citrea</name>
    <dbReference type="NCBI Taxonomy" id="53366"/>
    <lineage>
        <taxon>Bacteria</taxon>
        <taxon>Bacillati</taxon>
        <taxon>Actinomycetota</taxon>
        <taxon>Actinomycetes</taxon>
        <taxon>Micromonosporales</taxon>
        <taxon>Micromonosporaceae</taxon>
        <taxon>Catellatospora</taxon>
    </lineage>
</organism>
<feature type="signal peptide" evidence="2">
    <location>
        <begin position="1"/>
        <end position="19"/>
    </location>
</feature>
<protein>
    <recommendedName>
        <fullName evidence="5">Lipoprotein</fullName>
    </recommendedName>
</protein>
<evidence type="ECO:0000256" key="1">
    <source>
        <dbReference type="SAM" id="MobiDB-lite"/>
    </source>
</evidence>
<dbReference type="Proteomes" id="UP000659904">
    <property type="component" value="Unassembled WGS sequence"/>
</dbReference>
<evidence type="ECO:0000313" key="4">
    <source>
        <dbReference type="Proteomes" id="UP000659904"/>
    </source>
</evidence>
<reference evidence="3 4" key="1">
    <citation type="submission" date="2021-01" db="EMBL/GenBank/DDBJ databases">
        <title>Whole genome shotgun sequence of Catellatospora citrea NBRC 14495.</title>
        <authorList>
            <person name="Komaki H."/>
            <person name="Tamura T."/>
        </authorList>
    </citation>
    <scope>NUCLEOTIDE SEQUENCE [LARGE SCALE GENOMIC DNA]</scope>
    <source>
        <strain evidence="3 4">NBRC 14495</strain>
    </source>
</reference>
<dbReference type="AlphaFoldDB" id="A0A8J3KKZ9"/>
<evidence type="ECO:0000313" key="3">
    <source>
        <dbReference type="EMBL" id="GIF97209.1"/>
    </source>
</evidence>
<comment type="caution">
    <text evidence="3">The sequence shown here is derived from an EMBL/GenBank/DDBJ whole genome shotgun (WGS) entry which is preliminary data.</text>
</comment>
<accession>A0A8J3KKZ9</accession>
<proteinExistence type="predicted"/>
<keyword evidence="2" id="KW-0732">Signal</keyword>
<keyword evidence="4" id="KW-1185">Reference proteome</keyword>
<feature type="region of interest" description="Disordered" evidence="1">
    <location>
        <begin position="296"/>
        <end position="320"/>
    </location>
</feature>
<dbReference type="EMBL" id="BONH01000007">
    <property type="protein sequence ID" value="GIF97209.1"/>
    <property type="molecule type" value="Genomic_DNA"/>
</dbReference>
<name>A0A8J3KKZ9_9ACTN</name>
<evidence type="ECO:0008006" key="5">
    <source>
        <dbReference type="Google" id="ProtNLM"/>
    </source>
</evidence>